<reference evidence="1" key="1">
    <citation type="journal article" date="2021" name="New Phytol.">
        <title>Evolutionary innovations through gain and loss of genes in the ectomycorrhizal Boletales.</title>
        <authorList>
            <person name="Wu G."/>
            <person name="Miyauchi S."/>
            <person name="Morin E."/>
            <person name="Kuo A."/>
            <person name="Drula E."/>
            <person name="Varga T."/>
            <person name="Kohler A."/>
            <person name="Feng B."/>
            <person name="Cao Y."/>
            <person name="Lipzen A."/>
            <person name="Daum C."/>
            <person name="Hundley H."/>
            <person name="Pangilinan J."/>
            <person name="Johnson J."/>
            <person name="Barry K."/>
            <person name="LaButti K."/>
            <person name="Ng V."/>
            <person name="Ahrendt S."/>
            <person name="Min B."/>
            <person name="Choi I.G."/>
            <person name="Park H."/>
            <person name="Plett J.M."/>
            <person name="Magnuson J."/>
            <person name="Spatafora J.W."/>
            <person name="Nagy L.G."/>
            <person name="Henrissat B."/>
            <person name="Grigoriev I.V."/>
            <person name="Yang Z.L."/>
            <person name="Xu J."/>
            <person name="Martin F.M."/>
        </authorList>
    </citation>
    <scope>NUCLEOTIDE SEQUENCE</scope>
    <source>
        <strain evidence="1">ATCC 28755</strain>
    </source>
</reference>
<comment type="caution">
    <text evidence="1">The sequence shown here is derived from an EMBL/GenBank/DDBJ whole genome shotgun (WGS) entry which is preliminary data.</text>
</comment>
<accession>A0ACB7ZYD3</accession>
<dbReference type="Proteomes" id="UP000790377">
    <property type="component" value="Unassembled WGS sequence"/>
</dbReference>
<sequence>MAKGQGKASASKTAPKKPVTVAAGSRLDQAPLTIKAIQDPLAAERAEKEAKVEDARIGIGLVDLVDASQVKFGKYNGRALVKAEVKNLCNSFDSEGVDRFHRMNTIKIIVPKSYVQPNSLVQDFIKGSSEVVYPVARLSQDAPKPYELICVGGRHRSAAMAVTLKKWHSEIKKLNAELAEMEEVESEGLAEEQVQWRKSLEKDLELKQSQLSMGGCGWRNSTMNRSPTSATILAGNSIELAMHMSRNETKHVFKETEDERLVMQLTYLDTLSSPAERRKHLQTQKLEGLKETGYLVFNRMLSRDENIRVLCWMIHVGDHFATAKEMTAKWMLGNLSDTHGALFAATCERMWSRLGYCFSDGEVEEDLLKVWLAEYASLGDEDPRKLAMAEWLDSTRETVLGSIVHGEMVTSDLLDEIDRRAVPKFTKTALAAFGDINNDEWRKCYLQYGEEVAEVLAEHAAKYGDSEGYKSLQNAAAKWKFILRDEIPYGFGLPALTKSLLAPLAQYFDRIKHSLQEIMRWFDGVVDHNIRTTRGFNVGCRSFAAMDSIQRCGQLESNAGIQDKLLEMIAGKYPILLSMDREISEMSKEHEPRPTTSTRLDAYFAPKEAMPDYAEKPKQGKRAEKKAEATATKPEVKVTPDMISRTYERDALAKAIKECYKKRAEFGRETLMRSYDEQTTPGRHLAYATSWPIERFLDKSHGREISNVANAIMFERHFVIPKRKELLDRDYSATAEIRNELSAILDNATKGTETSYIWPDQLVARAQETHMKTTTEEQLGVIAERKLIEKQGKEIQTVINAVTRATIARHAPSEEETEEEQARRAQLHSEVGPILRDLIKVLQKNAYRHRNEEEPEFEDFTYDLLRERVYLPVTIQGKDIPFEELYGLPKDDDDANAPEPPTTSDGLIEDEAADEHPDEDKQVETTAPAKVVTDAATPERPAAGIIPDSPRVRPTSPPDAEGSTVPSRHEPENIPDSASRGPDNAEDLGRRKPEAAGGNSGEGDQQGDREDKNDTVDAQDYGALAEKSTTGGDDEDYSSRSGDRQVRPSPNKLHGIDTRHFPAATDEAAGTICAPLNGQSVASGCSDYILEFSNSADDFQSAEFSKPLDDLMDFDERGGSRGYGSQARRSKRGAADDPEMLMDFHDRGKQPPISRRYESKARRGKRAAVDDLDMVDDSRNKMAKTRRTEAPAAEATKAVRGKLPSGERLNFGSSALGGKKGKWIYPK</sequence>
<name>A0ACB7ZYD3_9AGAM</name>
<dbReference type="EMBL" id="MU268060">
    <property type="protein sequence ID" value="KAH7906159.1"/>
    <property type="molecule type" value="Genomic_DNA"/>
</dbReference>
<organism evidence="1 2">
    <name type="scientific">Hygrophoropsis aurantiaca</name>
    <dbReference type="NCBI Taxonomy" id="72124"/>
    <lineage>
        <taxon>Eukaryota</taxon>
        <taxon>Fungi</taxon>
        <taxon>Dikarya</taxon>
        <taxon>Basidiomycota</taxon>
        <taxon>Agaricomycotina</taxon>
        <taxon>Agaricomycetes</taxon>
        <taxon>Agaricomycetidae</taxon>
        <taxon>Boletales</taxon>
        <taxon>Coniophorineae</taxon>
        <taxon>Hygrophoropsidaceae</taxon>
        <taxon>Hygrophoropsis</taxon>
    </lineage>
</organism>
<proteinExistence type="predicted"/>
<gene>
    <name evidence="1" type="ORF">BJ138DRAFT_1117823</name>
</gene>
<protein>
    <submittedName>
        <fullName evidence="1">Uncharacterized protein</fullName>
    </submittedName>
</protein>
<keyword evidence="2" id="KW-1185">Reference proteome</keyword>
<evidence type="ECO:0000313" key="2">
    <source>
        <dbReference type="Proteomes" id="UP000790377"/>
    </source>
</evidence>
<evidence type="ECO:0000313" key="1">
    <source>
        <dbReference type="EMBL" id="KAH7906159.1"/>
    </source>
</evidence>